<comment type="caution">
    <text evidence="1">The sequence shown here is derived from an EMBL/GenBank/DDBJ whole genome shotgun (WGS) entry which is preliminary data.</text>
</comment>
<evidence type="ECO:0000313" key="1">
    <source>
        <dbReference type="EMBL" id="RZU36879.1"/>
    </source>
</evidence>
<dbReference type="Proteomes" id="UP000292423">
    <property type="component" value="Unassembled WGS sequence"/>
</dbReference>
<organism evidence="1 2">
    <name type="scientific">Fluviicoccus keumensis</name>
    <dbReference type="NCBI Taxonomy" id="1435465"/>
    <lineage>
        <taxon>Bacteria</taxon>
        <taxon>Pseudomonadati</taxon>
        <taxon>Pseudomonadota</taxon>
        <taxon>Gammaproteobacteria</taxon>
        <taxon>Moraxellales</taxon>
        <taxon>Moraxellaceae</taxon>
        <taxon>Fluviicoccus</taxon>
    </lineage>
</organism>
<reference evidence="1 2" key="1">
    <citation type="submission" date="2019-02" db="EMBL/GenBank/DDBJ databases">
        <title>Genomic Encyclopedia of Type Strains, Phase IV (KMG-IV): sequencing the most valuable type-strain genomes for metagenomic binning, comparative biology and taxonomic classification.</title>
        <authorList>
            <person name="Goeker M."/>
        </authorList>
    </citation>
    <scope>NUCLEOTIDE SEQUENCE [LARGE SCALE GENOMIC DNA]</scope>
    <source>
        <strain evidence="1 2">DSM 105135</strain>
    </source>
</reference>
<dbReference type="EMBL" id="SHKX01000016">
    <property type="protein sequence ID" value="RZU36879.1"/>
    <property type="molecule type" value="Genomic_DNA"/>
</dbReference>
<dbReference type="OrthoDB" id="6720669at2"/>
<proteinExistence type="predicted"/>
<name>A0A4Q7YK67_9GAMM</name>
<dbReference type="AlphaFoldDB" id="A0A4Q7YK67"/>
<dbReference type="RefSeq" id="WP_130415447.1">
    <property type="nucleotide sequence ID" value="NZ_SHKX01000016.1"/>
</dbReference>
<keyword evidence="2" id="KW-1185">Reference proteome</keyword>
<sequence length="132" mass="14874">MRTVRTVQVLSDIERERALLKSLLNTFGKRPHVTWQYSEEGFADVVVLSVDNPSLEVIEQAQKQGHLVVFYVNDSDSSKLGDQPFKLSKQARARHFLELIEQMEGWFGDDVVDMLRLPTTGAANDTRAVLAG</sequence>
<accession>A0A4Q7YK67</accession>
<evidence type="ECO:0000313" key="2">
    <source>
        <dbReference type="Proteomes" id="UP000292423"/>
    </source>
</evidence>
<gene>
    <name evidence="1" type="ORF">EV700_3092</name>
</gene>
<protein>
    <submittedName>
        <fullName evidence="1">Uncharacterized protein</fullName>
    </submittedName>
</protein>